<feature type="transmembrane region" description="Helical" evidence="2">
    <location>
        <begin position="74"/>
        <end position="94"/>
    </location>
</feature>
<dbReference type="KEGG" id="hau:Haur_5115"/>
<evidence type="ECO:0000313" key="3">
    <source>
        <dbReference type="EMBL" id="ABX07743.1"/>
    </source>
</evidence>
<feature type="transmembrane region" description="Helical" evidence="2">
    <location>
        <begin position="41"/>
        <end position="62"/>
    </location>
</feature>
<feature type="transmembrane region" description="Helical" evidence="2">
    <location>
        <begin position="308"/>
        <end position="327"/>
    </location>
</feature>
<keyword evidence="2" id="KW-1133">Transmembrane helix</keyword>
<name>A9B8S9_HERA2</name>
<keyword evidence="2" id="KW-0472">Membrane</keyword>
<sequence>MHDQLMDASNKGLLIDLMQYWLAMPAWWITRMLILLHEACAVVLGVVMAGALPNATLGFPGWVGPLTSTLMGNWYSRAVAIGMLGLGLTLMLMGSGFRLRLVQPRAFVRWSLIMVLLAMAAPSLYATTIQLVTQVPALVMPPIVETLPPITASWITVGQDGEAVQPFDPANQAYARRAAVLAVPATASGCATTVTSSAVCEHPMYTPMDAVLALWRTDRASLISGVDGVNQTTPDGTVTVQFDGLPPDFAAMFYPDSTQPWYGGAFTSDPSGMQKRREALNTASSGTLHAVVGILAAMATLMPTLAQALMTVCGALLFLLGIVVAPLGMLGNQRHWVAVVYRSFFQISGWQTVLAVGTNLATYLLFGTPAERGIAMAYPTMLVVLPLFVWVQWRVLRFAMGLSWQGFAAVRTVVSREPLQRLLGDQPAAATEARVTATGHYTATTDPAATQPTMAPSTLLRDAPLRQESTATERATHSTITHTSSALPSLINPRGMVMRMQQATQRTVQRVQQLDHQIEVKEAHMLRTAEVRTDTQLDRADQAITTMIGGKAIAAGVNYVHENEVAPEWLFAPPPASTSARSTAPRTERPSSATMPVARRDGDRSRPSSAAPRPTDIPTQELPTRPMPRTARPPAADLPPTQPLVASAGIAATNAPPTEAASLETSRMPAPMVSTASVAHAPASAPASHVTASTPPPAPARSTRIDVPTPPTQELPATAPTVATPPARAQTPAPPAAQQTPELASSAPRGPQRPPASVPTNGTGLGNSAAPPSDPVIAPSTPTAQPETPAGQATPAVATATRASMAEPAAPTVEQRTPQATTRPARSRARSRVGMPAQQHPTAPSIDIMNEGRPTQSDPSPPAAAPLIPTRSEQRGRR</sequence>
<feature type="compositionally biased region" description="Polar residues" evidence="1">
    <location>
        <begin position="577"/>
        <end position="594"/>
    </location>
</feature>
<feature type="transmembrane region" description="Helical" evidence="2">
    <location>
        <begin position="347"/>
        <end position="366"/>
    </location>
</feature>
<evidence type="ECO:0000313" key="4">
    <source>
        <dbReference type="Proteomes" id="UP000000787"/>
    </source>
</evidence>
<dbReference type="AlphaFoldDB" id="A9B8S9"/>
<evidence type="ECO:0000256" key="2">
    <source>
        <dbReference type="SAM" id="Phobius"/>
    </source>
</evidence>
<feature type="region of interest" description="Disordered" evidence="1">
    <location>
        <begin position="571"/>
        <end position="642"/>
    </location>
</feature>
<evidence type="ECO:0000256" key="1">
    <source>
        <dbReference type="SAM" id="MobiDB-lite"/>
    </source>
</evidence>
<protein>
    <submittedName>
        <fullName evidence="3">Uncharacterized protein</fullName>
    </submittedName>
</protein>
<feature type="transmembrane region" description="Helical" evidence="2">
    <location>
        <begin position="12"/>
        <end position="29"/>
    </location>
</feature>
<feature type="region of interest" description="Disordered" evidence="1">
    <location>
        <begin position="657"/>
        <end position="878"/>
    </location>
</feature>
<feature type="transmembrane region" description="Helical" evidence="2">
    <location>
        <begin position="373"/>
        <end position="393"/>
    </location>
</feature>
<dbReference type="EMBL" id="CP000876">
    <property type="protein sequence ID" value="ABX07743.1"/>
    <property type="molecule type" value="Genomic_DNA"/>
</dbReference>
<feature type="transmembrane region" description="Helical" evidence="2">
    <location>
        <begin position="106"/>
        <end position="125"/>
    </location>
</feature>
<geneLocation type="plasmid" evidence="3 4">
    <name>pHAU01</name>
</geneLocation>
<feature type="compositionally biased region" description="Low complexity" evidence="1">
    <location>
        <begin position="674"/>
        <end position="693"/>
    </location>
</feature>
<dbReference type="BioCyc" id="HAUR316274:GHYA-5177-MONOMER"/>
<dbReference type="Proteomes" id="UP000000787">
    <property type="component" value="Plasmid pHAU01"/>
</dbReference>
<keyword evidence="4" id="KW-1185">Reference proteome</keyword>
<feature type="compositionally biased region" description="Low complexity" evidence="1">
    <location>
        <begin position="623"/>
        <end position="635"/>
    </location>
</feature>
<feature type="compositionally biased region" description="Low complexity" evidence="1">
    <location>
        <begin position="716"/>
        <end position="741"/>
    </location>
</feature>
<keyword evidence="3" id="KW-0614">Plasmid</keyword>
<dbReference type="HOGENOM" id="CLU_327546_0_0_0"/>
<feature type="transmembrane region" description="Helical" evidence="2">
    <location>
        <begin position="283"/>
        <end position="301"/>
    </location>
</feature>
<dbReference type="InParanoid" id="A9B8S9"/>
<feature type="compositionally biased region" description="Low complexity" evidence="1">
    <location>
        <begin position="815"/>
        <end position="824"/>
    </location>
</feature>
<accession>A9B8S9</accession>
<reference evidence="3 4" key="1">
    <citation type="journal article" date="2011" name="Stand. Genomic Sci.">
        <title>Complete genome sequence of the filamentous gliding predatory bacterium Herpetosiphon aurantiacus type strain (114-95(T)).</title>
        <authorList>
            <person name="Kiss H."/>
            <person name="Nett M."/>
            <person name="Domin N."/>
            <person name="Martin K."/>
            <person name="Maresca J.A."/>
            <person name="Copeland A."/>
            <person name="Lapidus A."/>
            <person name="Lucas S."/>
            <person name="Berry K.W."/>
            <person name="Glavina Del Rio T."/>
            <person name="Dalin E."/>
            <person name="Tice H."/>
            <person name="Pitluck S."/>
            <person name="Richardson P."/>
            <person name="Bruce D."/>
            <person name="Goodwin L."/>
            <person name="Han C."/>
            <person name="Detter J.C."/>
            <person name="Schmutz J."/>
            <person name="Brettin T."/>
            <person name="Land M."/>
            <person name="Hauser L."/>
            <person name="Kyrpides N.C."/>
            <person name="Ivanova N."/>
            <person name="Goker M."/>
            <person name="Woyke T."/>
            <person name="Klenk H.P."/>
            <person name="Bryant D.A."/>
        </authorList>
    </citation>
    <scope>NUCLEOTIDE SEQUENCE [LARGE SCALE GENOMIC DNA]</scope>
    <source>
        <strain evidence="4">ATCC 23779 / DSM 785 / 114-95</strain>
        <plasmid evidence="3">pHAU01</plasmid>
    </source>
</reference>
<proteinExistence type="predicted"/>
<organism evidence="3 4">
    <name type="scientific">Herpetosiphon aurantiacus (strain ATCC 23779 / DSM 785 / 114-95)</name>
    <dbReference type="NCBI Taxonomy" id="316274"/>
    <lineage>
        <taxon>Bacteria</taxon>
        <taxon>Bacillati</taxon>
        <taxon>Chloroflexota</taxon>
        <taxon>Chloroflexia</taxon>
        <taxon>Herpetosiphonales</taxon>
        <taxon>Herpetosiphonaceae</taxon>
        <taxon>Herpetosiphon</taxon>
    </lineage>
</organism>
<keyword evidence="2" id="KW-0812">Transmembrane</keyword>
<gene>
    <name evidence="3" type="ordered locus">Haur_5115</name>
</gene>
<feature type="region of interest" description="Disordered" evidence="1">
    <location>
        <begin position="467"/>
        <end position="488"/>
    </location>
</feature>